<protein>
    <submittedName>
        <fullName evidence="1">Uncharacterized protein</fullName>
    </submittedName>
</protein>
<evidence type="ECO:0000313" key="2">
    <source>
        <dbReference type="Proteomes" id="UP000199493"/>
    </source>
</evidence>
<reference evidence="1 2" key="1">
    <citation type="submission" date="2016-10" db="EMBL/GenBank/DDBJ databases">
        <authorList>
            <person name="de Groot N.N."/>
        </authorList>
    </citation>
    <scope>NUCLEOTIDE SEQUENCE [LARGE SCALE GENOMIC DNA]</scope>
    <source>
        <strain evidence="1 2">558</strain>
    </source>
</reference>
<name>A0A1H8MJ03_9GAMM</name>
<feature type="non-terminal residue" evidence="1">
    <location>
        <position position="1"/>
    </location>
</feature>
<dbReference type="EMBL" id="FODB01000051">
    <property type="protein sequence ID" value="SEO17385.1"/>
    <property type="molecule type" value="Genomic_DNA"/>
</dbReference>
<evidence type="ECO:0000313" key="1">
    <source>
        <dbReference type="EMBL" id="SEO17385.1"/>
    </source>
</evidence>
<sequence>GLVVLHEPPWYGTVCPVVWEGAGGDPGPYPIYALYVKRYLHLRIFRRFADGARHCLRMTTRQSKEL</sequence>
<dbReference type="Proteomes" id="UP000199493">
    <property type="component" value="Unassembled WGS sequence"/>
</dbReference>
<dbReference type="AlphaFoldDB" id="A0A1H8MJ03"/>
<accession>A0A1H8MJ03</accession>
<proteinExistence type="predicted"/>
<gene>
    <name evidence="1" type="ORF">SAMN04490369_10511</name>
</gene>
<organism evidence="1 2">
    <name type="scientific">Vreelandella aquamarina</name>
    <dbReference type="NCBI Taxonomy" id="77097"/>
    <lineage>
        <taxon>Bacteria</taxon>
        <taxon>Pseudomonadati</taxon>
        <taxon>Pseudomonadota</taxon>
        <taxon>Gammaproteobacteria</taxon>
        <taxon>Oceanospirillales</taxon>
        <taxon>Halomonadaceae</taxon>
        <taxon>Vreelandella</taxon>
    </lineage>
</organism>